<dbReference type="InterPro" id="IPR039661">
    <property type="entry name" value="ELP3"/>
</dbReference>
<dbReference type="SUPFAM" id="SSF102114">
    <property type="entry name" value="Radical SAM enzymes"/>
    <property type="match status" value="1"/>
</dbReference>
<dbReference type="InterPro" id="IPR058240">
    <property type="entry name" value="rSAM_sf"/>
</dbReference>
<dbReference type="RefSeq" id="WP_107580838.1">
    <property type="nucleotide sequence ID" value="NZ_JAERMS010000005.1"/>
</dbReference>
<evidence type="ECO:0000256" key="4">
    <source>
        <dbReference type="ARBA" id="ARBA00022723"/>
    </source>
</evidence>
<dbReference type="PROSITE" id="PS51918">
    <property type="entry name" value="RADICAL_SAM"/>
    <property type="match status" value="1"/>
</dbReference>
<dbReference type="PANTHER" id="PTHR11135:SF1">
    <property type="entry name" value="PROTEIN YHCC"/>
    <property type="match status" value="1"/>
</dbReference>
<dbReference type="Pfam" id="PF16199">
    <property type="entry name" value="Radical_SAM_C"/>
    <property type="match status" value="1"/>
</dbReference>
<evidence type="ECO:0000256" key="5">
    <source>
        <dbReference type="ARBA" id="ARBA00023004"/>
    </source>
</evidence>
<dbReference type="SFLD" id="SFLDS00029">
    <property type="entry name" value="Radical_SAM"/>
    <property type="match status" value="1"/>
</dbReference>
<keyword evidence="5" id="KW-0408">Iron</keyword>
<dbReference type="CDD" id="cd01335">
    <property type="entry name" value="Radical_SAM"/>
    <property type="match status" value="1"/>
</dbReference>
<dbReference type="PANTHER" id="PTHR11135">
    <property type="entry name" value="HISTONE ACETYLTRANSFERASE-RELATED"/>
    <property type="match status" value="1"/>
</dbReference>
<keyword evidence="3" id="KW-0949">S-adenosyl-L-methionine</keyword>
<dbReference type="SFLD" id="SFLDG01091">
    <property type="entry name" value="uncharacterized_CHP01210-like"/>
    <property type="match status" value="1"/>
</dbReference>
<dbReference type="Gene3D" id="3.80.30.20">
    <property type="entry name" value="tm_1862 like domain"/>
    <property type="match status" value="1"/>
</dbReference>
<evidence type="ECO:0000259" key="7">
    <source>
        <dbReference type="PROSITE" id="PS51918"/>
    </source>
</evidence>
<sequence length="303" mass="34766">MVYNDFGHWINKQFPFKIQKISIDAGFSCPNRDGRIGRGGCTYCNNRTFSPAYTESNISITEQIQKGKTFFNRKYPNMKYLAYFQAYTNTYGSIEHLKSLYEEALAQEDVVGLVIGTRPDCVSEELLDYLSFINQSKMVIIEYGVESIYDDTLLNINRGHTFECSKRAIKQTHERGIVTGAHMILGLPGENREMIIAQADCMSALPIDIIKLHQMQIIKGTQLAKDFANTPFHVFTAEEYIDIVAEYISRLREDIVIDRFVSESPKDLLVAPQWGLKNFEFTNLLTNYLKKKNIIQGCKYKRA</sequence>
<organism evidence="8 9">
    <name type="scientific">Prevotella illustrans</name>
    <dbReference type="NCBI Taxonomy" id="2800387"/>
    <lineage>
        <taxon>Bacteria</taxon>
        <taxon>Pseudomonadati</taxon>
        <taxon>Bacteroidota</taxon>
        <taxon>Bacteroidia</taxon>
        <taxon>Bacteroidales</taxon>
        <taxon>Prevotellaceae</taxon>
        <taxon>Prevotella</taxon>
    </lineage>
</organism>
<dbReference type="InterPro" id="IPR032432">
    <property type="entry name" value="Radical_SAM_C"/>
</dbReference>
<evidence type="ECO:0000256" key="6">
    <source>
        <dbReference type="ARBA" id="ARBA00023014"/>
    </source>
</evidence>
<dbReference type="Proteomes" id="UP000664265">
    <property type="component" value="Unassembled WGS sequence"/>
</dbReference>
<keyword evidence="4" id="KW-0479">Metal-binding</keyword>
<dbReference type="InterPro" id="IPR006638">
    <property type="entry name" value="Elp3/MiaA/NifB-like_rSAM"/>
</dbReference>
<feature type="domain" description="Radical SAM core" evidence="7">
    <location>
        <begin position="13"/>
        <end position="266"/>
    </location>
</feature>
<accession>A0ABS3M3R2</accession>
<dbReference type="InterPro" id="IPR005911">
    <property type="entry name" value="YhcC-like"/>
</dbReference>
<dbReference type="Pfam" id="PF04055">
    <property type="entry name" value="Radical_SAM"/>
    <property type="match status" value="1"/>
</dbReference>
<dbReference type="NCBIfam" id="TIGR01212">
    <property type="entry name" value="TIGR01212 family radical SAM protein"/>
    <property type="match status" value="1"/>
</dbReference>
<evidence type="ECO:0000313" key="9">
    <source>
        <dbReference type="Proteomes" id="UP000664265"/>
    </source>
</evidence>
<keyword evidence="9" id="KW-1185">Reference proteome</keyword>
<evidence type="ECO:0000256" key="3">
    <source>
        <dbReference type="ARBA" id="ARBA00022691"/>
    </source>
</evidence>
<reference evidence="8 9" key="1">
    <citation type="submission" date="2021-01" db="EMBL/GenBank/DDBJ databases">
        <title>Prevotella A2931 sp. nov.</title>
        <authorList>
            <person name="Buhl M."/>
            <person name="Oberhettinger P."/>
        </authorList>
    </citation>
    <scope>NUCLEOTIDE SEQUENCE [LARGE SCALE GENOMIC DNA]</scope>
    <source>
        <strain evidence="8 9">A2931</strain>
    </source>
</reference>
<keyword evidence="6" id="KW-0411">Iron-sulfur</keyword>
<comment type="caution">
    <text evidence="8">The sequence shown here is derived from an EMBL/GenBank/DDBJ whole genome shotgun (WGS) entry which is preliminary data.</text>
</comment>
<dbReference type="InterPro" id="IPR023404">
    <property type="entry name" value="rSAM_horseshoe"/>
</dbReference>
<dbReference type="SMART" id="SM00729">
    <property type="entry name" value="Elp3"/>
    <property type="match status" value="1"/>
</dbReference>
<evidence type="ECO:0000256" key="1">
    <source>
        <dbReference type="ARBA" id="ARBA00001966"/>
    </source>
</evidence>
<dbReference type="InterPro" id="IPR007197">
    <property type="entry name" value="rSAM"/>
</dbReference>
<gene>
    <name evidence="8" type="ORF">JHU38_02980</name>
</gene>
<evidence type="ECO:0000313" key="8">
    <source>
        <dbReference type="EMBL" id="MBO1362750.1"/>
    </source>
</evidence>
<proteinExistence type="predicted"/>
<dbReference type="SFLD" id="SFLDG01086">
    <property type="entry name" value="elongater_protein-like"/>
    <property type="match status" value="1"/>
</dbReference>
<dbReference type="EMBL" id="JAERMS010000005">
    <property type="protein sequence ID" value="MBO1362750.1"/>
    <property type="molecule type" value="Genomic_DNA"/>
</dbReference>
<comment type="cofactor">
    <cofactor evidence="1">
        <name>[4Fe-4S] cluster</name>
        <dbReference type="ChEBI" id="CHEBI:49883"/>
    </cofactor>
</comment>
<protein>
    <submittedName>
        <fullName evidence="8">TIGR01212 family radical SAM protein</fullName>
    </submittedName>
</protein>
<keyword evidence="2" id="KW-0004">4Fe-4S</keyword>
<evidence type="ECO:0000256" key="2">
    <source>
        <dbReference type="ARBA" id="ARBA00022485"/>
    </source>
</evidence>
<name>A0ABS3M3R2_9BACT</name>